<comment type="caution">
    <text evidence="2">The sequence shown here is derived from an EMBL/GenBank/DDBJ whole genome shotgun (WGS) entry which is preliminary data.</text>
</comment>
<gene>
    <name evidence="2" type="ORF">GB992_11455</name>
</gene>
<feature type="domain" description="Thoeris protein ThsB TIR-like" evidence="1">
    <location>
        <begin position="6"/>
        <end position="81"/>
    </location>
</feature>
<dbReference type="Proteomes" id="UP000480570">
    <property type="component" value="Unassembled WGS sequence"/>
</dbReference>
<evidence type="ECO:0000313" key="3">
    <source>
        <dbReference type="Proteomes" id="UP000480570"/>
    </source>
</evidence>
<name>A0A7C9MPV2_9LACO</name>
<dbReference type="SUPFAM" id="SSF52206">
    <property type="entry name" value="Hypothetical protein MTH538"/>
    <property type="match status" value="1"/>
</dbReference>
<dbReference type="InterPro" id="IPR015032">
    <property type="entry name" value="ThsB__TIR-like_domain"/>
</dbReference>
<dbReference type="EMBL" id="WEZT01000042">
    <property type="protein sequence ID" value="MYV06425.1"/>
    <property type="molecule type" value="Genomic_DNA"/>
</dbReference>
<accession>A0A7C9MPV2</accession>
<sequence>MTRRVFYSFHYQLDASRVQQIKNIGAIEGQKIVNSNEWEAVKRQGDLAIQNWIDDAMMYTSCTIVLVGEETADRKWVQYEIGRLQI</sequence>
<proteinExistence type="predicted"/>
<reference evidence="2 3" key="1">
    <citation type="journal article" date="2019" name="Appl. Environ. Microbiol.">
        <title>Genetic determinants of hydroxycinnamic acid metabolism in heterofermentative lactobacilli.</title>
        <authorList>
            <person name="Gaur G."/>
            <person name="Oh J.H."/>
            <person name="Filannino P."/>
            <person name="Gobbetti M."/>
            <person name="van Pijkeren J.P."/>
            <person name="Ganzle M.G."/>
        </authorList>
    </citation>
    <scope>NUCLEOTIDE SEQUENCE [LARGE SCALE GENOMIC DNA]</scope>
    <source>
        <strain evidence="2 3">FUA3583</strain>
    </source>
</reference>
<evidence type="ECO:0000313" key="2">
    <source>
        <dbReference type="EMBL" id="MYV06425.1"/>
    </source>
</evidence>
<dbReference type="Pfam" id="PF08937">
    <property type="entry name" value="ThsB_TIR"/>
    <property type="match status" value="1"/>
</dbReference>
<evidence type="ECO:0000259" key="1">
    <source>
        <dbReference type="Pfam" id="PF08937"/>
    </source>
</evidence>
<protein>
    <recommendedName>
        <fullName evidence="1">Thoeris protein ThsB TIR-like domain-containing protein</fullName>
    </recommendedName>
</protein>
<dbReference type="InterPro" id="IPR036490">
    <property type="entry name" value="ThsB_TIR-like_sf"/>
</dbReference>
<organism evidence="2 3">
    <name type="scientific">Furfurilactobacillus rossiae</name>
    <dbReference type="NCBI Taxonomy" id="231049"/>
    <lineage>
        <taxon>Bacteria</taxon>
        <taxon>Bacillati</taxon>
        <taxon>Bacillota</taxon>
        <taxon>Bacilli</taxon>
        <taxon>Lactobacillales</taxon>
        <taxon>Lactobacillaceae</taxon>
        <taxon>Furfurilactobacillus</taxon>
    </lineage>
</organism>
<dbReference type="AlphaFoldDB" id="A0A7C9MPV2"/>